<organism evidence="1 2">
    <name type="scientific">Candidatus Roizmanbacteria bacterium RIFCSPLOWO2_01_FULL_37_12</name>
    <dbReference type="NCBI Taxonomy" id="1802056"/>
    <lineage>
        <taxon>Bacteria</taxon>
        <taxon>Candidatus Roizmaniibacteriota</taxon>
    </lineage>
</organism>
<dbReference type="AlphaFoldDB" id="A0A1F7IB85"/>
<protein>
    <submittedName>
        <fullName evidence="1">Uncharacterized protein</fullName>
    </submittedName>
</protein>
<accession>A0A1F7IB85</accession>
<dbReference type="Proteomes" id="UP000177698">
    <property type="component" value="Unassembled WGS sequence"/>
</dbReference>
<comment type="caution">
    <text evidence="1">The sequence shown here is derived from an EMBL/GenBank/DDBJ whole genome shotgun (WGS) entry which is preliminary data.</text>
</comment>
<reference evidence="1 2" key="1">
    <citation type="journal article" date="2016" name="Nat. Commun.">
        <title>Thousands of microbial genomes shed light on interconnected biogeochemical processes in an aquifer system.</title>
        <authorList>
            <person name="Anantharaman K."/>
            <person name="Brown C.T."/>
            <person name="Hug L.A."/>
            <person name="Sharon I."/>
            <person name="Castelle C.J."/>
            <person name="Probst A.J."/>
            <person name="Thomas B.C."/>
            <person name="Singh A."/>
            <person name="Wilkins M.J."/>
            <person name="Karaoz U."/>
            <person name="Brodie E.L."/>
            <person name="Williams K.H."/>
            <person name="Hubbard S.S."/>
            <person name="Banfield J.F."/>
        </authorList>
    </citation>
    <scope>NUCLEOTIDE SEQUENCE [LARGE SCALE GENOMIC DNA]</scope>
</reference>
<proteinExistence type="predicted"/>
<name>A0A1F7IB85_9BACT</name>
<gene>
    <name evidence="1" type="ORF">A2954_00405</name>
</gene>
<evidence type="ECO:0000313" key="1">
    <source>
        <dbReference type="EMBL" id="OGK40621.1"/>
    </source>
</evidence>
<evidence type="ECO:0000313" key="2">
    <source>
        <dbReference type="Proteomes" id="UP000177698"/>
    </source>
</evidence>
<dbReference type="EMBL" id="MGAG01000023">
    <property type="protein sequence ID" value="OGK40621.1"/>
    <property type="molecule type" value="Genomic_DNA"/>
</dbReference>
<sequence length="103" mass="12062">MVFNELVRQNINPESLTILSSIAAFALAKFTDQQIKDEKSLINRWTMKIHNLTDTINTLILKIATTKRDNQKIYQAKKARINSHNRLSGYLKKIHDKNRHMTR</sequence>